<reference evidence="1 2" key="1">
    <citation type="journal article" date="2024" name="IMA Fungus">
        <title>IMA Genome - F19 : A genome assembly and annotation guide to empower mycologists, including annotated draft genome sequences of Ceratocystis pirilliformis, Diaporthe australafricana, Fusarium ophioides, Paecilomyces lecythidis, and Sporothrix stenoceras.</title>
        <authorList>
            <person name="Aylward J."/>
            <person name="Wilson A.M."/>
            <person name="Visagie C.M."/>
            <person name="Spraker J."/>
            <person name="Barnes I."/>
            <person name="Buitendag C."/>
            <person name="Ceriani C."/>
            <person name="Del Mar Angel L."/>
            <person name="du Plessis D."/>
            <person name="Fuchs T."/>
            <person name="Gasser K."/>
            <person name="Kramer D."/>
            <person name="Li W."/>
            <person name="Munsamy K."/>
            <person name="Piso A."/>
            <person name="Price J.L."/>
            <person name="Sonnekus B."/>
            <person name="Thomas C."/>
            <person name="van der Nest A."/>
            <person name="van Dijk A."/>
            <person name="van Heerden A."/>
            <person name="van Vuuren N."/>
            <person name="Yilmaz N."/>
            <person name="Duong T.A."/>
            <person name="van der Merwe N.A."/>
            <person name="Wingfield M.J."/>
            <person name="Wingfield B.D."/>
        </authorList>
    </citation>
    <scope>NUCLEOTIDE SEQUENCE [LARGE SCALE GENOMIC DNA]</scope>
    <source>
        <strain evidence="1 2">CMW 18167</strain>
    </source>
</reference>
<organism evidence="1 2">
    <name type="scientific">Paecilomyces lecythidis</name>
    <dbReference type="NCBI Taxonomy" id="3004212"/>
    <lineage>
        <taxon>Eukaryota</taxon>
        <taxon>Fungi</taxon>
        <taxon>Dikarya</taxon>
        <taxon>Ascomycota</taxon>
        <taxon>Pezizomycotina</taxon>
        <taxon>Eurotiomycetes</taxon>
        <taxon>Eurotiomycetidae</taxon>
        <taxon>Eurotiales</taxon>
        <taxon>Thermoascaceae</taxon>
        <taxon>Paecilomyces</taxon>
    </lineage>
</organism>
<dbReference type="Proteomes" id="UP001583193">
    <property type="component" value="Unassembled WGS sequence"/>
</dbReference>
<accession>A0ABR3X302</accession>
<keyword evidence="2" id="KW-1185">Reference proteome</keyword>
<evidence type="ECO:0000313" key="1">
    <source>
        <dbReference type="EMBL" id="KAL1870073.1"/>
    </source>
</evidence>
<evidence type="ECO:0000313" key="2">
    <source>
        <dbReference type="Proteomes" id="UP001583193"/>
    </source>
</evidence>
<evidence type="ECO:0008006" key="3">
    <source>
        <dbReference type="Google" id="ProtNLM"/>
    </source>
</evidence>
<protein>
    <recommendedName>
        <fullName evidence="3">F-box domain-containing protein</fullName>
    </recommendedName>
</protein>
<gene>
    <name evidence="1" type="ORF">Plec18167_007591</name>
</gene>
<name>A0ABR3X302_9EURO</name>
<comment type="caution">
    <text evidence="1">The sequence shown here is derived from an EMBL/GenBank/DDBJ whole genome shotgun (WGS) entry which is preliminary data.</text>
</comment>
<sequence>MRPREYWLPPEILRQVISHFIASADFDLVPYATVNRDWQAIIESITFATIYMDDQQRLEEFEQIMTRKKERQSYIRTIYFTVELESYDLELRREYETPEEHSRNNKIFEETILFLFRALATWPEHTAGIKLQIDARSLSDSFWGDPDETIREQNELPHGNLFDARFERSYLQIQEENLQKIPQVNVVTELVVRGCMEHRLIRPASCASIASRLPRLHTIDLSLWDNEKRDIDLRKANRNGMRTANHDI</sequence>
<dbReference type="EMBL" id="JAVDPF010000032">
    <property type="protein sequence ID" value="KAL1870073.1"/>
    <property type="molecule type" value="Genomic_DNA"/>
</dbReference>
<proteinExistence type="predicted"/>